<comment type="cofactor">
    <cofactor evidence="1">
        <name>FMN</name>
        <dbReference type="ChEBI" id="CHEBI:58210"/>
    </cofactor>
</comment>
<dbReference type="Pfam" id="PF01207">
    <property type="entry name" value="Dus"/>
    <property type="match status" value="1"/>
</dbReference>
<evidence type="ECO:0000256" key="1">
    <source>
        <dbReference type="ARBA" id="ARBA00001917"/>
    </source>
</evidence>
<dbReference type="GO" id="GO:0000049">
    <property type="term" value="F:tRNA binding"/>
    <property type="evidence" value="ECO:0007669"/>
    <property type="project" value="UniProtKB-KW"/>
</dbReference>
<evidence type="ECO:0000256" key="7">
    <source>
        <dbReference type="ARBA" id="ARBA00022884"/>
    </source>
</evidence>
<keyword evidence="2" id="KW-0820">tRNA-binding</keyword>
<evidence type="ECO:0000256" key="6">
    <source>
        <dbReference type="ARBA" id="ARBA00022857"/>
    </source>
</evidence>
<dbReference type="PROSITE" id="PS01136">
    <property type="entry name" value="UPF0034"/>
    <property type="match status" value="1"/>
</dbReference>
<keyword evidence="4" id="KW-0288">FMN</keyword>
<evidence type="ECO:0000256" key="8">
    <source>
        <dbReference type="ARBA" id="ARBA00023002"/>
    </source>
</evidence>
<dbReference type="Gene3D" id="3.20.20.70">
    <property type="entry name" value="Aldolase class I"/>
    <property type="match status" value="1"/>
</dbReference>
<protein>
    <recommendedName>
        <fullName evidence="9">DUS-like FMN-binding domain-containing protein</fullName>
    </recommendedName>
</protein>
<evidence type="ECO:0000256" key="5">
    <source>
        <dbReference type="ARBA" id="ARBA00022694"/>
    </source>
</evidence>
<sequence>MMERTDRHFRYFLRLLAPDIRLYTEMLTAEAVLCGDRDKLLAYHPREHPVALQLGGNQPAMLARAASIAAVRGFDEINLNIGCPSDRVRSGRFGACLMMEPERVGACVAAIRAAVDLPVSVKTRIGVDEHDDFGFLESFVKTVAEAGCGIFIVHARKAILRGLSPKQNLNVPPLRYSLVYRLKDQFPDLSIVINGGIRDGAAVTGHLDRVDGVMIGREAYRNPYWLTELQMEHLNPAVGRDWSPPKRHAIVEEMARYAAIER</sequence>
<dbReference type="InterPro" id="IPR018517">
    <property type="entry name" value="tRNA_hU_synthase_CS"/>
</dbReference>
<dbReference type="PANTHER" id="PTHR42907:SF1">
    <property type="entry name" value="FMN-LINKED OXIDOREDUCTASES SUPERFAMILY PROTEIN"/>
    <property type="match status" value="1"/>
</dbReference>
<evidence type="ECO:0000259" key="9">
    <source>
        <dbReference type="Pfam" id="PF01207"/>
    </source>
</evidence>
<dbReference type="SUPFAM" id="SSF51395">
    <property type="entry name" value="FMN-linked oxidoreductases"/>
    <property type="match status" value="1"/>
</dbReference>
<dbReference type="PANTHER" id="PTHR42907">
    <property type="entry name" value="FMN-LINKED OXIDOREDUCTASES SUPERFAMILY PROTEIN"/>
    <property type="match status" value="1"/>
</dbReference>
<keyword evidence="3" id="KW-0285">Flavoprotein</keyword>
<dbReference type="InterPro" id="IPR004653">
    <property type="entry name" value="DusA"/>
</dbReference>
<dbReference type="AlphaFoldDB" id="A0A382P9N7"/>
<dbReference type="InterPro" id="IPR013785">
    <property type="entry name" value="Aldolase_TIM"/>
</dbReference>
<name>A0A382P9N7_9ZZZZ</name>
<keyword evidence="7" id="KW-0694">RNA-binding</keyword>
<evidence type="ECO:0000256" key="2">
    <source>
        <dbReference type="ARBA" id="ARBA00022555"/>
    </source>
</evidence>
<dbReference type="GO" id="GO:0050660">
    <property type="term" value="F:flavin adenine dinucleotide binding"/>
    <property type="evidence" value="ECO:0007669"/>
    <property type="project" value="InterPro"/>
</dbReference>
<dbReference type="InterPro" id="IPR035587">
    <property type="entry name" value="DUS-like_FMN-bd"/>
</dbReference>
<reference evidence="10" key="1">
    <citation type="submission" date="2018-05" db="EMBL/GenBank/DDBJ databases">
        <authorList>
            <person name="Lanie J.A."/>
            <person name="Ng W.-L."/>
            <person name="Kazmierczak K.M."/>
            <person name="Andrzejewski T.M."/>
            <person name="Davidsen T.M."/>
            <person name="Wayne K.J."/>
            <person name="Tettelin H."/>
            <person name="Glass J.I."/>
            <person name="Rusch D."/>
            <person name="Podicherti R."/>
            <person name="Tsui H.-C.T."/>
            <person name="Winkler M.E."/>
        </authorList>
    </citation>
    <scope>NUCLEOTIDE SEQUENCE</scope>
</reference>
<feature type="domain" description="DUS-like FMN-binding" evidence="9">
    <location>
        <begin position="1"/>
        <end position="257"/>
    </location>
</feature>
<evidence type="ECO:0000313" key="10">
    <source>
        <dbReference type="EMBL" id="SVC69305.1"/>
    </source>
</evidence>
<accession>A0A382P9N7</accession>
<dbReference type="NCBIfam" id="NF008774">
    <property type="entry name" value="PRK11815.1"/>
    <property type="match status" value="1"/>
</dbReference>
<organism evidence="10">
    <name type="scientific">marine metagenome</name>
    <dbReference type="NCBI Taxonomy" id="408172"/>
    <lineage>
        <taxon>unclassified sequences</taxon>
        <taxon>metagenomes</taxon>
        <taxon>ecological metagenomes</taxon>
    </lineage>
</organism>
<dbReference type="EMBL" id="UINC01105401">
    <property type="protein sequence ID" value="SVC69305.1"/>
    <property type="molecule type" value="Genomic_DNA"/>
</dbReference>
<gene>
    <name evidence="10" type="ORF">METZ01_LOCUS322159</name>
</gene>
<keyword evidence="8" id="KW-0560">Oxidoreductase</keyword>
<evidence type="ECO:0000256" key="4">
    <source>
        <dbReference type="ARBA" id="ARBA00022643"/>
    </source>
</evidence>
<keyword evidence="5" id="KW-0819">tRNA processing</keyword>
<dbReference type="GO" id="GO:0017150">
    <property type="term" value="F:tRNA dihydrouridine synthase activity"/>
    <property type="evidence" value="ECO:0007669"/>
    <property type="project" value="InterPro"/>
</dbReference>
<keyword evidence="6" id="KW-0521">NADP</keyword>
<proteinExistence type="predicted"/>
<feature type="non-terminal residue" evidence="10">
    <location>
        <position position="262"/>
    </location>
</feature>
<evidence type="ECO:0000256" key="3">
    <source>
        <dbReference type="ARBA" id="ARBA00022630"/>
    </source>
</evidence>
<dbReference type="CDD" id="cd02801">
    <property type="entry name" value="DUS_like_FMN"/>
    <property type="match status" value="1"/>
</dbReference>